<dbReference type="Gene3D" id="2.40.70.10">
    <property type="entry name" value="Acid Proteases"/>
    <property type="match status" value="2"/>
</dbReference>
<dbReference type="InParanoid" id="A0A5C3PD51"/>
<sequence>MLSALTLGLFALVASSEVSASPKPVPITLQSRKAPRGQSSGLRRRALSAISVPLDDFFLGTDLQWFGNISVGTPPQDVSVVFDTGSSSLEFVSTECTSCVQTPKFDPAKSSTFVRGSRTTTLDFATGVGVDPVVNNDYVLTVRSGTDTVTVGGVPAKNVSLFTIIDQTPAFNVDPFLGIQGMGSRAQGFFAALVKEGLPSLFSLFLTPNVVGNAELLVGGIDNTKFKGNLTFADQVGSGDWEVESTQITVNGKTTSVLKQRRSIIFDSGTSNILFSTSTTNAMYALISSDIKPFSAEPGAYGLPCAKIGSLPAVIDLTFVSQQGTPFNLTIPSSELNVGPFKSDPSMCQTLINAFDDLDLVGGSVLKHYYSVWDVGNQRMGFAPNGESQSIMKGVSII</sequence>
<feature type="disulfide bond" evidence="4">
    <location>
        <begin position="305"/>
        <end position="348"/>
    </location>
</feature>
<evidence type="ECO:0000259" key="7">
    <source>
        <dbReference type="PROSITE" id="PS51767"/>
    </source>
</evidence>
<evidence type="ECO:0000256" key="3">
    <source>
        <dbReference type="PIRSR" id="PIRSR601461-1"/>
    </source>
</evidence>
<dbReference type="CDD" id="cd05471">
    <property type="entry name" value="pepsin_like"/>
    <property type="match status" value="1"/>
</dbReference>
<dbReference type="InterPro" id="IPR001461">
    <property type="entry name" value="Aspartic_peptidase_A1"/>
</dbReference>
<evidence type="ECO:0000313" key="9">
    <source>
        <dbReference type="Proteomes" id="UP000308197"/>
    </source>
</evidence>
<keyword evidence="9" id="KW-1185">Reference proteome</keyword>
<feature type="chain" id="PRO_5022794568" evidence="6">
    <location>
        <begin position="21"/>
        <end position="398"/>
    </location>
</feature>
<dbReference type="PROSITE" id="PS00141">
    <property type="entry name" value="ASP_PROTEASE"/>
    <property type="match status" value="1"/>
</dbReference>
<evidence type="ECO:0000256" key="2">
    <source>
        <dbReference type="ARBA" id="ARBA00022750"/>
    </source>
</evidence>
<evidence type="ECO:0000256" key="1">
    <source>
        <dbReference type="ARBA" id="ARBA00007447"/>
    </source>
</evidence>
<feature type="signal peptide" evidence="6">
    <location>
        <begin position="1"/>
        <end position="20"/>
    </location>
</feature>
<dbReference type="GO" id="GO:0006508">
    <property type="term" value="P:proteolysis"/>
    <property type="evidence" value="ECO:0007669"/>
    <property type="project" value="UniProtKB-KW"/>
</dbReference>
<dbReference type="GO" id="GO:0004190">
    <property type="term" value="F:aspartic-type endopeptidase activity"/>
    <property type="evidence" value="ECO:0007669"/>
    <property type="project" value="UniProtKB-KW"/>
</dbReference>
<organism evidence="8 9">
    <name type="scientific">Polyporus arcularius HHB13444</name>
    <dbReference type="NCBI Taxonomy" id="1314778"/>
    <lineage>
        <taxon>Eukaryota</taxon>
        <taxon>Fungi</taxon>
        <taxon>Dikarya</taxon>
        <taxon>Basidiomycota</taxon>
        <taxon>Agaricomycotina</taxon>
        <taxon>Agaricomycetes</taxon>
        <taxon>Polyporales</taxon>
        <taxon>Polyporaceae</taxon>
        <taxon>Polyporus</taxon>
    </lineage>
</organism>
<keyword evidence="4" id="KW-1015">Disulfide bond</keyword>
<keyword evidence="2 5" id="KW-0064">Aspartyl protease</keyword>
<evidence type="ECO:0000256" key="6">
    <source>
        <dbReference type="SAM" id="SignalP"/>
    </source>
</evidence>
<dbReference type="PANTHER" id="PTHR47966:SF51">
    <property type="entry name" value="BETA-SITE APP-CLEAVING ENZYME, ISOFORM A-RELATED"/>
    <property type="match status" value="1"/>
</dbReference>
<keyword evidence="5 8" id="KW-0645">Protease</keyword>
<gene>
    <name evidence="8" type="ORF">K466DRAFT_490675</name>
</gene>
<name>A0A5C3PD51_9APHY</name>
<dbReference type="InterPro" id="IPR034164">
    <property type="entry name" value="Pepsin-like_dom"/>
</dbReference>
<dbReference type="Pfam" id="PF00026">
    <property type="entry name" value="Asp"/>
    <property type="match status" value="1"/>
</dbReference>
<dbReference type="InterPro" id="IPR021109">
    <property type="entry name" value="Peptidase_aspartic_dom_sf"/>
</dbReference>
<comment type="similarity">
    <text evidence="1 5">Belongs to the peptidase A1 family.</text>
</comment>
<evidence type="ECO:0000256" key="4">
    <source>
        <dbReference type="PIRSR" id="PIRSR601461-2"/>
    </source>
</evidence>
<dbReference type="STRING" id="1314778.A0A5C3PD51"/>
<dbReference type="PRINTS" id="PR00792">
    <property type="entry name" value="PEPSIN"/>
</dbReference>
<dbReference type="InterPro" id="IPR033121">
    <property type="entry name" value="PEPTIDASE_A1"/>
</dbReference>
<dbReference type="InterPro" id="IPR001969">
    <property type="entry name" value="Aspartic_peptidase_AS"/>
</dbReference>
<evidence type="ECO:0000313" key="8">
    <source>
        <dbReference type="EMBL" id="TFK87526.1"/>
    </source>
</evidence>
<dbReference type="PANTHER" id="PTHR47966">
    <property type="entry name" value="BETA-SITE APP-CLEAVING ENZYME, ISOFORM A-RELATED"/>
    <property type="match status" value="1"/>
</dbReference>
<dbReference type="EMBL" id="ML211149">
    <property type="protein sequence ID" value="TFK87526.1"/>
    <property type="molecule type" value="Genomic_DNA"/>
</dbReference>
<accession>A0A5C3PD51</accession>
<evidence type="ECO:0000256" key="5">
    <source>
        <dbReference type="RuleBase" id="RU000454"/>
    </source>
</evidence>
<feature type="active site" evidence="3">
    <location>
        <position position="83"/>
    </location>
</feature>
<dbReference type="SUPFAM" id="SSF50630">
    <property type="entry name" value="Acid proteases"/>
    <property type="match status" value="1"/>
</dbReference>
<dbReference type="PROSITE" id="PS51767">
    <property type="entry name" value="PEPTIDASE_A1"/>
    <property type="match status" value="1"/>
</dbReference>
<feature type="active site" evidence="3">
    <location>
        <position position="267"/>
    </location>
</feature>
<proteinExistence type="inferred from homology"/>
<keyword evidence="6" id="KW-0732">Signal</keyword>
<feature type="domain" description="Peptidase A1" evidence="7">
    <location>
        <begin position="65"/>
        <end position="383"/>
    </location>
</feature>
<reference evidence="8 9" key="1">
    <citation type="journal article" date="2019" name="Nat. Ecol. Evol.">
        <title>Megaphylogeny resolves global patterns of mushroom evolution.</title>
        <authorList>
            <person name="Varga T."/>
            <person name="Krizsan K."/>
            <person name="Foldi C."/>
            <person name="Dima B."/>
            <person name="Sanchez-Garcia M."/>
            <person name="Sanchez-Ramirez S."/>
            <person name="Szollosi G.J."/>
            <person name="Szarkandi J.G."/>
            <person name="Papp V."/>
            <person name="Albert L."/>
            <person name="Andreopoulos W."/>
            <person name="Angelini C."/>
            <person name="Antonin V."/>
            <person name="Barry K.W."/>
            <person name="Bougher N.L."/>
            <person name="Buchanan P."/>
            <person name="Buyck B."/>
            <person name="Bense V."/>
            <person name="Catcheside P."/>
            <person name="Chovatia M."/>
            <person name="Cooper J."/>
            <person name="Damon W."/>
            <person name="Desjardin D."/>
            <person name="Finy P."/>
            <person name="Geml J."/>
            <person name="Haridas S."/>
            <person name="Hughes K."/>
            <person name="Justo A."/>
            <person name="Karasinski D."/>
            <person name="Kautmanova I."/>
            <person name="Kiss B."/>
            <person name="Kocsube S."/>
            <person name="Kotiranta H."/>
            <person name="LaButti K.M."/>
            <person name="Lechner B.E."/>
            <person name="Liimatainen K."/>
            <person name="Lipzen A."/>
            <person name="Lukacs Z."/>
            <person name="Mihaltcheva S."/>
            <person name="Morgado L.N."/>
            <person name="Niskanen T."/>
            <person name="Noordeloos M.E."/>
            <person name="Ohm R.A."/>
            <person name="Ortiz-Santana B."/>
            <person name="Ovrebo C."/>
            <person name="Racz N."/>
            <person name="Riley R."/>
            <person name="Savchenko A."/>
            <person name="Shiryaev A."/>
            <person name="Soop K."/>
            <person name="Spirin V."/>
            <person name="Szebenyi C."/>
            <person name="Tomsovsky M."/>
            <person name="Tulloss R.E."/>
            <person name="Uehling J."/>
            <person name="Grigoriev I.V."/>
            <person name="Vagvolgyi C."/>
            <person name="Papp T."/>
            <person name="Martin F.M."/>
            <person name="Miettinen O."/>
            <person name="Hibbett D.S."/>
            <person name="Nagy L.G."/>
        </authorList>
    </citation>
    <scope>NUCLEOTIDE SEQUENCE [LARGE SCALE GENOMIC DNA]</scope>
    <source>
        <strain evidence="8 9">HHB13444</strain>
    </source>
</reference>
<protein>
    <submittedName>
        <fullName evidence="8">Acid protease</fullName>
    </submittedName>
</protein>
<dbReference type="AlphaFoldDB" id="A0A5C3PD51"/>
<keyword evidence="5" id="KW-0378">Hydrolase</keyword>
<dbReference type="Proteomes" id="UP000308197">
    <property type="component" value="Unassembled WGS sequence"/>
</dbReference>